<feature type="region of interest" description="Disordered" evidence="1">
    <location>
        <begin position="51"/>
        <end position="75"/>
    </location>
</feature>
<proteinExistence type="predicted"/>
<evidence type="ECO:0000256" key="1">
    <source>
        <dbReference type="SAM" id="MobiDB-lite"/>
    </source>
</evidence>
<keyword evidence="3" id="KW-1185">Reference proteome</keyword>
<feature type="compositionally biased region" description="Polar residues" evidence="1">
    <location>
        <begin position="53"/>
        <end position="64"/>
    </location>
</feature>
<organism evidence="2 3">
    <name type="scientific">Portunus trituberculatus</name>
    <name type="common">Swimming crab</name>
    <name type="synonym">Neptunus trituberculatus</name>
    <dbReference type="NCBI Taxonomy" id="210409"/>
    <lineage>
        <taxon>Eukaryota</taxon>
        <taxon>Metazoa</taxon>
        <taxon>Ecdysozoa</taxon>
        <taxon>Arthropoda</taxon>
        <taxon>Crustacea</taxon>
        <taxon>Multicrustacea</taxon>
        <taxon>Malacostraca</taxon>
        <taxon>Eumalacostraca</taxon>
        <taxon>Eucarida</taxon>
        <taxon>Decapoda</taxon>
        <taxon>Pleocyemata</taxon>
        <taxon>Brachyura</taxon>
        <taxon>Eubrachyura</taxon>
        <taxon>Portunoidea</taxon>
        <taxon>Portunidae</taxon>
        <taxon>Portuninae</taxon>
        <taxon>Portunus</taxon>
    </lineage>
</organism>
<name>A0A5B7HKR7_PORTR</name>
<sequence length="75" mass="7943">MRSSNQQWFHKLHDIGSSKGMREEGRGRGNEGGGGRKVVVEEEVAAGTLVLAGSSNGPSKSTPGQLVPAAPRWTR</sequence>
<dbReference type="EMBL" id="VSRR010036853">
    <property type="protein sequence ID" value="MPC73461.1"/>
    <property type="molecule type" value="Genomic_DNA"/>
</dbReference>
<feature type="compositionally biased region" description="Basic and acidic residues" evidence="1">
    <location>
        <begin position="11"/>
        <end position="29"/>
    </location>
</feature>
<evidence type="ECO:0000313" key="2">
    <source>
        <dbReference type="EMBL" id="MPC73461.1"/>
    </source>
</evidence>
<dbReference type="AlphaFoldDB" id="A0A5B7HKR7"/>
<gene>
    <name evidence="2" type="ORF">E2C01_067790</name>
</gene>
<comment type="caution">
    <text evidence="2">The sequence shown here is derived from an EMBL/GenBank/DDBJ whole genome shotgun (WGS) entry which is preliminary data.</text>
</comment>
<reference evidence="2 3" key="1">
    <citation type="submission" date="2019-05" db="EMBL/GenBank/DDBJ databases">
        <title>Another draft genome of Portunus trituberculatus and its Hox gene families provides insights of decapod evolution.</title>
        <authorList>
            <person name="Jeong J.-H."/>
            <person name="Song I."/>
            <person name="Kim S."/>
            <person name="Choi T."/>
            <person name="Kim D."/>
            <person name="Ryu S."/>
            <person name="Kim W."/>
        </authorList>
    </citation>
    <scope>NUCLEOTIDE SEQUENCE [LARGE SCALE GENOMIC DNA]</scope>
    <source>
        <tissue evidence="2">Muscle</tissue>
    </source>
</reference>
<dbReference type="Proteomes" id="UP000324222">
    <property type="component" value="Unassembled WGS sequence"/>
</dbReference>
<evidence type="ECO:0000313" key="3">
    <source>
        <dbReference type="Proteomes" id="UP000324222"/>
    </source>
</evidence>
<feature type="region of interest" description="Disordered" evidence="1">
    <location>
        <begin position="1"/>
        <end position="38"/>
    </location>
</feature>
<accession>A0A5B7HKR7</accession>
<protein>
    <submittedName>
        <fullName evidence="2">Uncharacterized protein</fullName>
    </submittedName>
</protein>